<name>A0A1G1X5Y1_9BACT</name>
<dbReference type="AlphaFoldDB" id="A0A1G1X5Y1"/>
<evidence type="ECO:0000259" key="3">
    <source>
        <dbReference type="Pfam" id="PF01345"/>
    </source>
</evidence>
<evidence type="ECO:0000256" key="2">
    <source>
        <dbReference type="SAM" id="Phobius"/>
    </source>
</evidence>
<feature type="transmembrane region" description="Helical" evidence="2">
    <location>
        <begin position="76"/>
        <end position="100"/>
    </location>
</feature>
<dbReference type="Proteomes" id="UP000177941">
    <property type="component" value="Unassembled WGS sequence"/>
</dbReference>
<keyword evidence="2" id="KW-0472">Membrane</keyword>
<dbReference type="Gene3D" id="2.60.40.1170">
    <property type="entry name" value="Mu homology domain, subdomain B"/>
    <property type="match status" value="1"/>
</dbReference>
<protein>
    <recommendedName>
        <fullName evidence="3">DUF11 domain-containing protein</fullName>
    </recommendedName>
</protein>
<gene>
    <name evidence="4" type="ORF">A3E36_01710</name>
</gene>
<feature type="domain" description="DUF11" evidence="3">
    <location>
        <begin position="119"/>
        <end position="224"/>
    </location>
</feature>
<feature type="region of interest" description="Disordered" evidence="1">
    <location>
        <begin position="1"/>
        <end position="23"/>
    </location>
</feature>
<evidence type="ECO:0000313" key="4">
    <source>
        <dbReference type="EMBL" id="OGY35394.1"/>
    </source>
</evidence>
<evidence type="ECO:0000313" key="5">
    <source>
        <dbReference type="Proteomes" id="UP000177941"/>
    </source>
</evidence>
<evidence type="ECO:0000256" key="1">
    <source>
        <dbReference type="SAM" id="MobiDB-lite"/>
    </source>
</evidence>
<dbReference type="EMBL" id="MHHS01000050">
    <property type="protein sequence ID" value="OGY35394.1"/>
    <property type="molecule type" value="Genomic_DNA"/>
</dbReference>
<dbReference type="InterPro" id="IPR001434">
    <property type="entry name" value="OmcB-like_DUF11"/>
</dbReference>
<accession>A0A1G1X5Y1</accession>
<keyword evidence="2" id="KW-0812">Transmembrane</keyword>
<comment type="caution">
    <text evidence="4">The sequence shown here is derived from an EMBL/GenBank/DDBJ whole genome shotgun (WGS) entry which is preliminary data.</text>
</comment>
<sequence>MDEPKDNETPVPKEDDSNISMLRRDLYARDEPEELKKRSEALFTPRKPVVLEAAKVESRPDLIDAMSVKMKKRKRIFQRIAIVVAGLLVFIVATVLTLWYRSTQQVSASQIGIDITAPSNFIAGGTVKYVITVKNNSHVNWGVVDVVFTPSAGFVHDSSTPKGDVSIKHITASLPALQAGQSETFVTEGRLLGDQGSSAAVTAQVTVSPEKFPKEKITNSASASTVLAAIPLEISVEAAKQAAVGERIAAIIHIRNLGDSAIKNAVLQLTPDQGMQLATEDSGFSPNFSVLDSFWRLPDIKPFDQVDLYSVLYVQGNPSDQRTLGIAINTMQNGQTYTMRGITHVVTVSTAQLAVRQSFNDSKSNSLVVSTGQTINGVLNYKNTGTTGLTDAILKVHFEGAGLDVSSLKLHSGAYDPASETITWTAASVPELQRILPGQGGQVTYTFNMLPYKQFPLQPNGKNHTLIATASFDSPDLPKPTGQARQVISDRFTMPVATDILLGTDAFYDDGRLGLTSTGPLPPKVGERTTYTVRTTVGSTLNDVENNRVTIVLPDGVVYTDQNYKTSGQIDYNQRTNTIVWTIEKLEGLTGRTLPLQELGVQVAITPGADRLGEEVLLAQSVAAAGKDTFIEKQVTAKVTNMPTTRTASPQKGNVQ</sequence>
<organism evidence="4 5">
    <name type="scientific">Candidatus Andersenbacteria bacterium RIFCSPHIGHO2_12_FULL_45_11b</name>
    <dbReference type="NCBI Taxonomy" id="1797282"/>
    <lineage>
        <taxon>Bacteria</taxon>
        <taxon>Candidatus Anderseniibacteriota</taxon>
    </lineage>
</organism>
<keyword evidence="2" id="KW-1133">Transmembrane helix</keyword>
<dbReference type="Pfam" id="PF01345">
    <property type="entry name" value="DUF11"/>
    <property type="match status" value="1"/>
</dbReference>
<proteinExistence type="predicted"/>
<reference evidence="4 5" key="1">
    <citation type="journal article" date="2016" name="Nat. Commun.">
        <title>Thousands of microbial genomes shed light on interconnected biogeochemical processes in an aquifer system.</title>
        <authorList>
            <person name="Anantharaman K."/>
            <person name="Brown C.T."/>
            <person name="Hug L.A."/>
            <person name="Sharon I."/>
            <person name="Castelle C.J."/>
            <person name="Probst A.J."/>
            <person name="Thomas B.C."/>
            <person name="Singh A."/>
            <person name="Wilkins M.J."/>
            <person name="Karaoz U."/>
            <person name="Brodie E.L."/>
            <person name="Williams K.H."/>
            <person name="Hubbard S.S."/>
            <person name="Banfield J.F."/>
        </authorList>
    </citation>
    <scope>NUCLEOTIDE SEQUENCE [LARGE SCALE GENOMIC DNA]</scope>
</reference>